<dbReference type="InterPro" id="IPR017871">
    <property type="entry name" value="ABC_transporter-like_CS"/>
</dbReference>
<evidence type="ECO:0000313" key="8">
    <source>
        <dbReference type="EMBL" id="KFM57209.1"/>
    </source>
</evidence>
<dbReference type="GO" id="GO:0005524">
    <property type="term" value="F:ATP binding"/>
    <property type="evidence" value="ECO:0007669"/>
    <property type="project" value="UniProtKB-KW"/>
</dbReference>
<dbReference type="InterPro" id="IPR050611">
    <property type="entry name" value="ABCF"/>
</dbReference>
<dbReference type="AlphaFoldDB" id="A0A087SWH0"/>
<evidence type="ECO:0000256" key="4">
    <source>
        <dbReference type="ARBA" id="ARBA00022840"/>
    </source>
</evidence>
<feature type="non-terminal residue" evidence="8">
    <location>
        <position position="473"/>
    </location>
</feature>
<feature type="compositionally biased region" description="Basic and acidic residues" evidence="6">
    <location>
        <begin position="134"/>
        <end position="147"/>
    </location>
</feature>
<keyword evidence="9" id="KW-1185">Reference proteome</keyword>
<dbReference type="EMBL" id="KK112263">
    <property type="protein sequence ID" value="KFM57209.1"/>
    <property type="molecule type" value="Genomic_DNA"/>
</dbReference>
<dbReference type="PANTHER" id="PTHR19211">
    <property type="entry name" value="ATP-BINDING TRANSPORT PROTEIN-RELATED"/>
    <property type="match status" value="1"/>
</dbReference>
<dbReference type="Pfam" id="PF00005">
    <property type="entry name" value="ABC_tran"/>
    <property type="match status" value="1"/>
</dbReference>
<protein>
    <submittedName>
        <fullName evidence="8">ATP-binding cassette sub-family F member 3</fullName>
    </submittedName>
</protein>
<comment type="similarity">
    <text evidence="1">Belongs to the ABC transporter superfamily. ABCF family. EF3 subfamily.</text>
</comment>
<proteinExistence type="inferred from homology"/>
<dbReference type="OrthoDB" id="2110130at2759"/>
<keyword evidence="5" id="KW-0007">Acetylation</keyword>
<accession>A0A087SWH0</accession>
<dbReference type="InterPro" id="IPR027417">
    <property type="entry name" value="P-loop_NTPase"/>
</dbReference>
<evidence type="ECO:0000256" key="2">
    <source>
        <dbReference type="ARBA" id="ARBA00022737"/>
    </source>
</evidence>
<evidence type="ECO:0000259" key="7">
    <source>
        <dbReference type="PROSITE" id="PS50893"/>
    </source>
</evidence>
<name>A0A087SWH0_STEMI</name>
<dbReference type="SUPFAM" id="SSF52540">
    <property type="entry name" value="P-loop containing nucleoside triphosphate hydrolases"/>
    <property type="match status" value="1"/>
</dbReference>
<gene>
    <name evidence="8" type="ORF">X975_10549</name>
</gene>
<dbReference type="Pfam" id="PF12848">
    <property type="entry name" value="ABC_tran_Xtn"/>
    <property type="match status" value="1"/>
</dbReference>
<keyword evidence="2" id="KW-0677">Repeat</keyword>
<sequence>MALTQANSILVTAFPSIDTELYTYIESILDENKNEFESSDHIYEAIGEMLHEVAGGSKDENEIKDICSQLLRALKSESCGEEKCKGNKILSAPVCLGSLAENFENEAEEVTSIWLKQRESASFVDQRKLEKAEARLKSKQEKRDNNEKPASGGAIINKEATAVQASSKKESRMELKGSNKSMDIKIENFDIAFGDKTLLTGADLTLVYGRRYGMVGRNGIGKSTLLRMISSGQLKISSHISVLHVEQEVVGDDTTALDSVLECDEKRQNLILEEKKLLQLMNSNGPVAPDDSQLNGRLQEIYIELQQIEADKAPARASVILAGLGFSPEMQRKATKEFSGGWRMRIALARALFSKPDLLLLDEPTNMLDMKAIIWLENYLQTWESTILVVSHDRRFLDTVATDILHFHSQHIEAYRGNYENFVKTMTEKLKHQQREYEAQQQYKAHVQEFIDKFRYNAKRASLVQSKIKMLDK</sequence>
<dbReference type="SMART" id="SM00382">
    <property type="entry name" value="AAA"/>
    <property type="match status" value="1"/>
</dbReference>
<keyword evidence="3" id="KW-0547">Nucleotide-binding</keyword>
<dbReference type="InterPro" id="IPR058770">
    <property type="entry name" value="PWI_ABCF3"/>
</dbReference>
<dbReference type="GO" id="GO:0016887">
    <property type="term" value="F:ATP hydrolysis activity"/>
    <property type="evidence" value="ECO:0007669"/>
    <property type="project" value="InterPro"/>
</dbReference>
<organism evidence="8 9">
    <name type="scientific">Stegodyphus mimosarum</name>
    <name type="common">African social velvet spider</name>
    <dbReference type="NCBI Taxonomy" id="407821"/>
    <lineage>
        <taxon>Eukaryota</taxon>
        <taxon>Metazoa</taxon>
        <taxon>Ecdysozoa</taxon>
        <taxon>Arthropoda</taxon>
        <taxon>Chelicerata</taxon>
        <taxon>Arachnida</taxon>
        <taxon>Araneae</taxon>
        <taxon>Araneomorphae</taxon>
        <taxon>Entelegynae</taxon>
        <taxon>Eresoidea</taxon>
        <taxon>Eresidae</taxon>
        <taxon>Stegodyphus</taxon>
    </lineage>
</organism>
<dbReference type="InterPro" id="IPR032781">
    <property type="entry name" value="ABC_tran_Xtn"/>
</dbReference>
<dbReference type="InterPro" id="IPR003439">
    <property type="entry name" value="ABC_transporter-like_ATP-bd"/>
</dbReference>
<dbReference type="Proteomes" id="UP000054359">
    <property type="component" value="Unassembled WGS sequence"/>
</dbReference>
<evidence type="ECO:0000256" key="6">
    <source>
        <dbReference type="SAM" id="MobiDB-lite"/>
    </source>
</evidence>
<evidence type="ECO:0000256" key="3">
    <source>
        <dbReference type="ARBA" id="ARBA00022741"/>
    </source>
</evidence>
<dbReference type="InterPro" id="IPR003593">
    <property type="entry name" value="AAA+_ATPase"/>
</dbReference>
<evidence type="ECO:0000256" key="5">
    <source>
        <dbReference type="ARBA" id="ARBA00022990"/>
    </source>
</evidence>
<dbReference type="PROSITE" id="PS00211">
    <property type="entry name" value="ABC_TRANSPORTER_1"/>
    <property type="match status" value="1"/>
</dbReference>
<feature type="region of interest" description="Disordered" evidence="6">
    <location>
        <begin position="134"/>
        <end position="155"/>
    </location>
</feature>
<feature type="domain" description="ABC transporter" evidence="7">
    <location>
        <begin position="184"/>
        <end position="434"/>
    </location>
</feature>
<dbReference type="OMA" id="LECHSEL"/>
<dbReference type="PANTHER" id="PTHR19211:SF117">
    <property type="entry name" value="ATP-BINDING CASSETTE SUB-FAMILY F MEMBER 3"/>
    <property type="match status" value="1"/>
</dbReference>
<reference evidence="8 9" key="1">
    <citation type="submission" date="2013-11" db="EMBL/GenBank/DDBJ databases">
        <title>Genome sequencing of Stegodyphus mimosarum.</title>
        <authorList>
            <person name="Bechsgaard J."/>
        </authorList>
    </citation>
    <scope>NUCLEOTIDE SEQUENCE [LARGE SCALE GENOMIC DNA]</scope>
</reference>
<evidence type="ECO:0000256" key="1">
    <source>
        <dbReference type="ARBA" id="ARBA00011054"/>
    </source>
</evidence>
<dbReference type="Pfam" id="PF26051">
    <property type="entry name" value="PWI_ABCF3"/>
    <property type="match status" value="1"/>
</dbReference>
<dbReference type="CDD" id="cd03221">
    <property type="entry name" value="ABCF_EF-3"/>
    <property type="match status" value="1"/>
</dbReference>
<evidence type="ECO:0000313" key="9">
    <source>
        <dbReference type="Proteomes" id="UP000054359"/>
    </source>
</evidence>
<dbReference type="STRING" id="407821.A0A087SWH0"/>
<keyword evidence="4 8" id="KW-0067">ATP-binding</keyword>
<dbReference type="PROSITE" id="PS50893">
    <property type="entry name" value="ABC_TRANSPORTER_2"/>
    <property type="match status" value="1"/>
</dbReference>
<dbReference type="FunFam" id="3.40.50.300:FF:000688">
    <property type="entry name" value="ATP-binding cassette sub-family F member 3"/>
    <property type="match status" value="1"/>
</dbReference>
<dbReference type="Gene3D" id="3.40.50.300">
    <property type="entry name" value="P-loop containing nucleotide triphosphate hydrolases"/>
    <property type="match status" value="1"/>
</dbReference>